<name>A0A2P6M6Y3_9GAMM</name>
<sequence>MAPTSFQGSVTSPAEGDEGLHLPSQLAPEAFRVLASAGVSRAVLPGEELFRRGEAAQSMFLIDTGEVRLSFDEGLADKLLGPGQYFGELAVFIGRHQRFARAVAETPGVLYEITQDAFQALLEREPAQVARFMQRSFAYLVAGEHQLVQSLRRRNEDLLQTLDTLRQTRSELTVAQQLVRSDDLTGLANRRGLYRYLDELGRQPLGGLRLALLLVDVDHFKGINDRSGHLAGDAALRAVAEEVRRMAGPLELPCRLGGDEFALVLRVADEGELANRALGLLAAVRSLRLPSLREHRLSVSIGGAFCGDPGGWAAWYSEADRALYAAKRQGGDAWRLDE</sequence>
<evidence type="ECO:0000313" key="7">
    <source>
        <dbReference type="EMBL" id="PRH81758.1"/>
    </source>
</evidence>
<dbReference type="InterPro" id="IPR029787">
    <property type="entry name" value="Nucleotide_cyclase"/>
</dbReference>
<dbReference type="RefSeq" id="WP_106991089.1">
    <property type="nucleotide sequence ID" value="NZ_KZ679095.1"/>
</dbReference>
<evidence type="ECO:0000313" key="8">
    <source>
        <dbReference type="Proteomes" id="UP000241736"/>
    </source>
</evidence>
<dbReference type="OrthoDB" id="9803824at2"/>
<evidence type="ECO:0000256" key="2">
    <source>
        <dbReference type="ARBA" id="ARBA00012528"/>
    </source>
</evidence>
<proteinExistence type="predicted"/>
<dbReference type="InterPro" id="IPR000160">
    <property type="entry name" value="GGDEF_dom"/>
</dbReference>
<evidence type="ECO:0000256" key="4">
    <source>
        <dbReference type="SAM" id="MobiDB-lite"/>
    </source>
</evidence>
<dbReference type="GO" id="GO:0005886">
    <property type="term" value="C:plasma membrane"/>
    <property type="evidence" value="ECO:0007669"/>
    <property type="project" value="TreeGrafter"/>
</dbReference>
<comment type="caution">
    <text evidence="7">The sequence shown here is derived from an EMBL/GenBank/DDBJ whole genome shotgun (WGS) entry which is preliminary data.</text>
</comment>
<comment type="catalytic activity">
    <reaction evidence="3">
        <text>2 GTP = 3',3'-c-di-GMP + 2 diphosphate</text>
        <dbReference type="Rhea" id="RHEA:24898"/>
        <dbReference type="ChEBI" id="CHEBI:33019"/>
        <dbReference type="ChEBI" id="CHEBI:37565"/>
        <dbReference type="ChEBI" id="CHEBI:58805"/>
        <dbReference type="EC" id="2.7.7.65"/>
    </reaction>
</comment>
<dbReference type="SUPFAM" id="SSF55073">
    <property type="entry name" value="Nucleotide cyclase"/>
    <property type="match status" value="1"/>
</dbReference>
<feature type="domain" description="GGDEF" evidence="6">
    <location>
        <begin position="208"/>
        <end position="338"/>
    </location>
</feature>
<dbReference type="NCBIfam" id="TIGR00254">
    <property type="entry name" value="GGDEF"/>
    <property type="match status" value="1"/>
</dbReference>
<protein>
    <recommendedName>
        <fullName evidence="2">diguanylate cyclase</fullName>
        <ecNumber evidence="2">2.7.7.65</ecNumber>
    </recommendedName>
</protein>
<dbReference type="GO" id="GO:1902201">
    <property type="term" value="P:negative regulation of bacterial-type flagellum-dependent cell motility"/>
    <property type="evidence" value="ECO:0007669"/>
    <property type="project" value="TreeGrafter"/>
</dbReference>
<dbReference type="PROSITE" id="PS50042">
    <property type="entry name" value="CNMP_BINDING_3"/>
    <property type="match status" value="1"/>
</dbReference>
<dbReference type="EC" id="2.7.7.65" evidence="2"/>
<dbReference type="SMART" id="SM00100">
    <property type="entry name" value="cNMP"/>
    <property type="match status" value="1"/>
</dbReference>
<comment type="subcellular location">
    <subcellularLocation>
        <location evidence="1">Cytoplasm</location>
    </subcellularLocation>
</comment>
<dbReference type="Gene3D" id="3.30.70.270">
    <property type="match status" value="1"/>
</dbReference>
<organism evidence="7 8">
    <name type="scientific">Arenimonas caeni</name>
    <dbReference type="NCBI Taxonomy" id="2058085"/>
    <lineage>
        <taxon>Bacteria</taxon>
        <taxon>Pseudomonadati</taxon>
        <taxon>Pseudomonadota</taxon>
        <taxon>Gammaproteobacteria</taxon>
        <taxon>Lysobacterales</taxon>
        <taxon>Lysobacteraceae</taxon>
        <taxon>Arenimonas</taxon>
    </lineage>
</organism>
<dbReference type="Pfam" id="PF00990">
    <property type="entry name" value="GGDEF"/>
    <property type="match status" value="1"/>
</dbReference>
<dbReference type="AlphaFoldDB" id="A0A2P6M6Y3"/>
<dbReference type="Pfam" id="PF00027">
    <property type="entry name" value="cNMP_binding"/>
    <property type="match status" value="1"/>
</dbReference>
<dbReference type="SUPFAM" id="SSF51206">
    <property type="entry name" value="cAMP-binding domain-like"/>
    <property type="match status" value="1"/>
</dbReference>
<dbReference type="GO" id="GO:0005737">
    <property type="term" value="C:cytoplasm"/>
    <property type="evidence" value="ECO:0007669"/>
    <property type="project" value="UniProtKB-SubCell"/>
</dbReference>
<dbReference type="SMART" id="SM00267">
    <property type="entry name" value="GGDEF"/>
    <property type="match status" value="1"/>
</dbReference>
<accession>A0A2P6M6Y3</accession>
<dbReference type="InterPro" id="IPR050469">
    <property type="entry name" value="Diguanylate_Cyclase"/>
</dbReference>
<dbReference type="CDD" id="cd00038">
    <property type="entry name" value="CAP_ED"/>
    <property type="match status" value="1"/>
</dbReference>
<dbReference type="CDD" id="cd01949">
    <property type="entry name" value="GGDEF"/>
    <property type="match status" value="1"/>
</dbReference>
<dbReference type="PANTHER" id="PTHR45138:SF9">
    <property type="entry name" value="DIGUANYLATE CYCLASE DGCM-RELATED"/>
    <property type="match status" value="1"/>
</dbReference>
<feature type="domain" description="Cyclic nucleotide-binding" evidence="5">
    <location>
        <begin position="22"/>
        <end position="122"/>
    </location>
</feature>
<keyword evidence="8" id="KW-1185">Reference proteome</keyword>
<feature type="region of interest" description="Disordered" evidence="4">
    <location>
        <begin position="1"/>
        <end position="21"/>
    </location>
</feature>
<evidence type="ECO:0000259" key="6">
    <source>
        <dbReference type="PROSITE" id="PS50887"/>
    </source>
</evidence>
<dbReference type="PROSITE" id="PS50887">
    <property type="entry name" value="GGDEF"/>
    <property type="match status" value="1"/>
</dbReference>
<dbReference type="InterPro" id="IPR000595">
    <property type="entry name" value="cNMP-bd_dom"/>
</dbReference>
<dbReference type="Gene3D" id="2.60.120.10">
    <property type="entry name" value="Jelly Rolls"/>
    <property type="match status" value="1"/>
</dbReference>
<evidence type="ECO:0000256" key="1">
    <source>
        <dbReference type="ARBA" id="ARBA00004496"/>
    </source>
</evidence>
<dbReference type="GO" id="GO:0043709">
    <property type="term" value="P:cell adhesion involved in single-species biofilm formation"/>
    <property type="evidence" value="ECO:0007669"/>
    <property type="project" value="TreeGrafter"/>
</dbReference>
<dbReference type="GO" id="GO:0052621">
    <property type="term" value="F:diguanylate cyclase activity"/>
    <property type="evidence" value="ECO:0007669"/>
    <property type="project" value="UniProtKB-EC"/>
</dbReference>
<reference evidence="7 8" key="1">
    <citation type="submission" date="2018-03" db="EMBL/GenBank/DDBJ databases">
        <title>Arenimonas caeni sp. nov., isolated from activated sludge.</title>
        <authorList>
            <person name="Liu H."/>
        </authorList>
    </citation>
    <scope>NUCLEOTIDE SEQUENCE [LARGE SCALE GENOMIC DNA]</scope>
    <source>
        <strain evidence="8">z29</strain>
    </source>
</reference>
<dbReference type="InterPro" id="IPR043128">
    <property type="entry name" value="Rev_trsase/Diguanyl_cyclase"/>
</dbReference>
<dbReference type="Proteomes" id="UP000241736">
    <property type="component" value="Unassembled WGS sequence"/>
</dbReference>
<evidence type="ECO:0000256" key="3">
    <source>
        <dbReference type="ARBA" id="ARBA00034247"/>
    </source>
</evidence>
<dbReference type="InterPro" id="IPR014710">
    <property type="entry name" value="RmlC-like_jellyroll"/>
</dbReference>
<gene>
    <name evidence="7" type="ORF">C6N40_11060</name>
</gene>
<evidence type="ECO:0000259" key="5">
    <source>
        <dbReference type="PROSITE" id="PS50042"/>
    </source>
</evidence>
<dbReference type="PANTHER" id="PTHR45138">
    <property type="entry name" value="REGULATORY COMPONENTS OF SENSORY TRANSDUCTION SYSTEM"/>
    <property type="match status" value="1"/>
</dbReference>
<feature type="compositionally biased region" description="Polar residues" evidence="4">
    <location>
        <begin position="1"/>
        <end position="12"/>
    </location>
</feature>
<dbReference type="EMBL" id="PVLF01000018">
    <property type="protein sequence ID" value="PRH81758.1"/>
    <property type="molecule type" value="Genomic_DNA"/>
</dbReference>
<dbReference type="InterPro" id="IPR018490">
    <property type="entry name" value="cNMP-bd_dom_sf"/>
</dbReference>